<evidence type="ECO:0000256" key="5">
    <source>
        <dbReference type="ARBA" id="ARBA00022833"/>
    </source>
</evidence>
<dbReference type="InterPro" id="IPR045090">
    <property type="entry name" value="Pept_M3A_M3B"/>
</dbReference>
<dbReference type="Proteomes" id="UP000636004">
    <property type="component" value="Unassembled WGS sequence"/>
</dbReference>
<dbReference type="AlphaFoldDB" id="A0A918VDM4"/>
<comment type="similarity">
    <text evidence="1 7">Belongs to the peptidase M3 family.</text>
</comment>
<keyword evidence="6 7" id="KW-0482">Metalloprotease</keyword>
<evidence type="ECO:0000256" key="7">
    <source>
        <dbReference type="RuleBase" id="RU003435"/>
    </source>
</evidence>
<dbReference type="EMBL" id="BMWZ01000008">
    <property type="protein sequence ID" value="GGZ90444.1"/>
    <property type="molecule type" value="Genomic_DNA"/>
</dbReference>
<dbReference type="Gene3D" id="1.10.1370.10">
    <property type="entry name" value="Neurolysin, domain 3"/>
    <property type="match status" value="1"/>
</dbReference>
<keyword evidence="4 7" id="KW-0378">Hydrolase</keyword>
<protein>
    <submittedName>
        <fullName evidence="9">Oligopeptidase A</fullName>
    </submittedName>
</protein>
<dbReference type="InterPro" id="IPR024077">
    <property type="entry name" value="Neurolysin/TOP_dom2"/>
</dbReference>
<dbReference type="PANTHER" id="PTHR11804:SF84">
    <property type="entry name" value="SACCHAROLYSIN"/>
    <property type="match status" value="1"/>
</dbReference>
<evidence type="ECO:0000313" key="10">
    <source>
        <dbReference type="Proteomes" id="UP000636004"/>
    </source>
</evidence>
<feature type="domain" description="Peptidase M3A/M3B catalytic" evidence="8">
    <location>
        <begin position="244"/>
        <end position="688"/>
    </location>
</feature>
<proteinExistence type="inferred from homology"/>
<dbReference type="Pfam" id="PF01432">
    <property type="entry name" value="Peptidase_M3"/>
    <property type="match status" value="1"/>
</dbReference>
<keyword evidence="3 7" id="KW-0479">Metal-binding</keyword>
<dbReference type="InterPro" id="IPR001567">
    <property type="entry name" value="Pept_M3A_M3B_dom"/>
</dbReference>
<comment type="cofactor">
    <cofactor evidence="7">
        <name>Zn(2+)</name>
        <dbReference type="ChEBI" id="CHEBI:29105"/>
    </cofactor>
    <text evidence="7">Binds 1 zinc ion.</text>
</comment>
<dbReference type="GO" id="GO:0046872">
    <property type="term" value="F:metal ion binding"/>
    <property type="evidence" value="ECO:0007669"/>
    <property type="project" value="UniProtKB-UniRule"/>
</dbReference>
<evidence type="ECO:0000256" key="2">
    <source>
        <dbReference type="ARBA" id="ARBA00022670"/>
    </source>
</evidence>
<evidence type="ECO:0000256" key="6">
    <source>
        <dbReference type="ARBA" id="ARBA00023049"/>
    </source>
</evidence>
<accession>A0A918VDM4</accession>
<evidence type="ECO:0000256" key="3">
    <source>
        <dbReference type="ARBA" id="ARBA00022723"/>
    </source>
</evidence>
<dbReference type="InterPro" id="IPR024079">
    <property type="entry name" value="MetalloPept_cat_dom_sf"/>
</dbReference>
<dbReference type="Gene3D" id="3.40.390.10">
    <property type="entry name" value="Collagenase (Catalytic Domain)"/>
    <property type="match status" value="1"/>
</dbReference>
<evidence type="ECO:0000313" key="9">
    <source>
        <dbReference type="EMBL" id="GGZ90444.1"/>
    </source>
</evidence>
<keyword evidence="10" id="KW-1185">Reference proteome</keyword>
<evidence type="ECO:0000256" key="4">
    <source>
        <dbReference type="ARBA" id="ARBA00022801"/>
    </source>
</evidence>
<dbReference type="GO" id="GO:0006508">
    <property type="term" value="P:proteolysis"/>
    <property type="evidence" value="ECO:0007669"/>
    <property type="project" value="UniProtKB-KW"/>
</dbReference>
<evidence type="ECO:0000259" key="8">
    <source>
        <dbReference type="Pfam" id="PF01432"/>
    </source>
</evidence>
<organism evidence="9 10">
    <name type="scientific">Algibacter mikhailovii</name>
    <dbReference type="NCBI Taxonomy" id="425498"/>
    <lineage>
        <taxon>Bacteria</taxon>
        <taxon>Pseudomonadati</taxon>
        <taxon>Bacteroidota</taxon>
        <taxon>Flavobacteriia</taxon>
        <taxon>Flavobacteriales</taxon>
        <taxon>Flavobacteriaceae</taxon>
        <taxon>Algibacter</taxon>
    </lineage>
</organism>
<reference evidence="9" key="2">
    <citation type="submission" date="2020-09" db="EMBL/GenBank/DDBJ databases">
        <authorList>
            <person name="Sun Q."/>
            <person name="Kim S."/>
        </authorList>
    </citation>
    <scope>NUCLEOTIDE SEQUENCE</scope>
    <source>
        <strain evidence="9">KCTC 12710</strain>
    </source>
</reference>
<sequence>MRTKLILLFLTALCIGCATETKTKLLEMSVDNPFKVSLNQLIAYANVTANHVEEYVNVSIENANEGIKIIKTLDQLNFENTFEDYDHINNALRKAYSNAFMLYWVSNDSLTRAKGLEGSQKINSLFTDYRSDKALFEKLQTFANSDEGKALEGVKKSLVSELIEGFKQSGVNLNPEDLETYKSLSKEINTLTSQYSINMNSANETLVLNEQETDGLPENFKDKYRLESGNYEIPVINATAGPVMSNAKNEKVRKDFAVKKANIGADKNLVILDSLISKRYQLGTLMGYQSYAGYNLKPKMAKTPENVWNFINGLVAESKAKALKDIEELKAFRNKNQNTPGDDSPLNPWDISYYSNQLLKTEYQVDYEKMRDYLPMDACLEGMFDMYQELLGLEFKKIQNPSVWDESVELYEVYENNKLRGRFYLDLYPRPNKESWFYGVGLTYGSKTKNGYELPSAMLLGNFTKPTDKLPSLLSFRELSTLFHEFGHIVNYMSYEGDYSILSRPKSDFSEAMSQIFENWIDDYSILSSFAKHYETGEVFPKALFDSKEKAKNVNSGMGAQRSLRLCIYDMNLYDKYNPENPIDTDKLWKDIDTQMGLMSNYIEGTHPQANWIHINTHPVYMYGYLWSRVYAQDMFTVFEKNGLRDTETGIKYRKLILGNGSQRDIVKAVEEFLGRPSDNKAYIKSLGLE</sequence>
<dbReference type="GO" id="GO:0006518">
    <property type="term" value="P:peptide metabolic process"/>
    <property type="evidence" value="ECO:0007669"/>
    <property type="project" value="TreeGrafter"/>
</dbReference>
<dbReference type="SUPFAM" id="SSF55486">
    <property type="entry name" value="Metalloproteases ('zincins'), catalytic domain"/>
    <property type="match status" value="1"/>
</dbReference>
<reference evidence="9" key="1">
    <citation type="journal article" date="2014" name="Int. J. Syst. Evol. Microbiol.">
        <title>Complete genome sequence of Corynebacterium casei LMG S-19264T (=DSM 44701T), isolated from a smear-ripened cheese.</title>
        <authorList>
            <consortium name="US DOE Joint Genome Institute (JGI-PGF)"/>
            <person name="Walter F."/>
            <person name="Albersmeier A."/>
            <person name="Kalinowski J."/>
            <person name="Ruckert C."/>
        </authorList>
    </citation>
    <scope>NUCLEOTIDE SEQUENCE</scope>
    <source>
        <strain evidence="9">KCTC 12710</strain>
    </source>
</reference>
<keyword evidence="5 7" id="KW-0862">Zinc</keyword>
<dbReference type="CDD" id="cd06455">
    <property type="entry name" value="M3A_TOP"/>
    <property type="match status" value="1"/>
</dbReference>
<comment type="caution">
    <text evidence="9">The sequence shown here is derived from an EMBL/GenBank/DDBJ whole genome shotgun (WGS) entry which is preliminary data.</text>
</comment>
<name>A0A918VDM4_9FLAO</name>
<gene>
    <name evidence="9" type="primary">prlC</name>
    <name evidence="9" type="ORF">GCM10007028_30940</name>
</gene>
<dbReference type="GO" id="GO:0004222">
    <property type="term" value="F:metalloendopeptidase activity"/>
    <property type="evidence" value="ECO:0007669"/>
    <property type="project" value="InterPro"/>
</dbReference>
<dbReference type="PANTHER" id="PTHR11804">
    <property type="entry name" value="PROTEASE M3 THIMET OLIGOPEPTIDASE-RELATED"/>
    <property type="match status" value="1"/>
</dbReference>
<dbReference type="RefSeq" id="WP_189362335.1">
    <property type="nucleotide sequence ID" value="NZ_BMWZ01000008.1"/>
</dbReference>
<evidence type="ECO:0000256" key="1">
    <source>
        <dbReference type="ARBA" id="ARBA00006040"/>
    </source>
</evidence>
<keyword evidence="2 7" id="KW-0645">Protease</keyword>